<name>A0A8J3Z1H6_9ACTN</name>
<proteinExistence type="predicted"/>
<accession>A0A8J3Z1H6</accession>
<dbReference type="AlphaFoldDB" id="A0A8J3Z1H6"/>
<comment type="caution">
    <text evidence="1">The sequence shown here is derived from an EMBL/GenBank/DDBJ whole genome shotgun (WGS) entry which is preliminary data.</text>
</comment>
<gene>
    <name evidence="1" type="ORF">Vau01_010270</name>
</gene>
<reference evidence="1" key="1">
    <citation type="submission" date="2021-01" db="EMBL/GenBank/DDBJ databases">
        <title>Whole genome shotgun sequence of Virgisporangium aurantiacum NBRC 16421.</title>
        <authorList>
            <person name="Komaki H."/>
            <person name="Tamura T."/>
        </authorList>
    </citation>
    <scope>NUCLEOTIDE SEQUENCE</scope>
    <source>
        <strain evidence="1">NBRC 16421</strain>
    </source>
</reference>
<evidence type="ECO:0000313" key="1">
    <source>
        <dbReference type="EMBL" id="GIJ53511.1"/>
    </source>
</evidence>
<dbReference type="Proteomes" id="UP000612585">
    <property type="component" value="Unassembled WGS sequence"/>
</dbReference>
<evidence type="ECO:0000313" key="2">
    <source>
        <dbReference type="Proteomes" id="UP000612585"/>
    </source>
</evidence>
<keyword evidence="2" id="KW-1185">Reference proteome</keyword>
<dbReference type="RefSeq" id="WP_203987839.1">
    <property type="nucleotide sequence ID" value="NZ_BOPG01000007.1"/>
</dbReference>
<sequence>MDYQRAIQEKERHQPRRRSWWQRFRRRPPRCRACNEVWPCTRHQRARARIIQLLREELQGNAGSHW</sequence>
<dbReference type="EMBL" id="BOPG01000007">
    <property type="protein sequence ID" value="GIJ53511.1"/>
    <property type="molecule type" value="Genomic_DNA"/>
</dbReference>
<protein>
    <submittedName>
        <fullName evidence="1">Uncharacterized protein</fullName>
    </submittedName>
</protein>
<organism evidence="1 2">
    <name type="scientific">Virgisporangium aurantiacum</name>
    <dbReference type="NCBI Taxonomy" id="175570"/>
    <lineage>
        <taxon>Bacteria</taxon>
        <taxon>Bacillati</taxon>
        <taxon>Actinomycetota</taxon>
        <taxon>Actinomycetes</taxon>
        <taxon>Micromonosporales</taxon>
        <taxon>Micromonosporaceae</taxon>
        <taxon>Virgisporangium</taxon>
    </lineage>
</organism>